<keyword evidence="4" id="KW-1185">Reference proteome</keyword>
<dbReference type="Gene3D" id="3.20.20.30">
    <property type="entry name" value="Luciferase-like domain"/>
    <property type="match status" value="1"/>
</dbReference>
<keyword evidence="1" id="KW-0560">Oxidoreductase</keyword>
<feature type="domain" description="Luciferase-like" evidence="2">
    <location>
        <begin position="22"/>
        <end position="301"/>
    </location>
</feature>
<accession>A0AA35SR16</accession>
<dbReference type="EMBL" id="CASHTH010002683">
    <property type="protein sequence ID" value="CAI8033677.1"/>
    <property type="molecule type" value="Genomic_DNA"/>
</dbReference>
<dbReference type="PANTHER" id="PTHR43244">
    <property type="match status" value="1"/>
</dbReference>
<dbReference type="InterPro" id="IPR050564">
    <property type="entry name" value="F420-G6PD/mer"/>
</dbReference>
<comment type="caution">
    <text evidence="3">The sequence shown here is derived from an EMBL/GenBank/DDBJ whole genome shotgun (WGS) entry which is preliminary data.</text>
</comment>
<dbReference type="Pfam" id="PF00296">
    <property type="entry name" value="Bac_luciferase"/>
    <property type="match status" value="1"/>
</dbReference>
<dbReference type="SUPFAM" id="SSF51679">
    <property type="entry name" value="Bacterial luciferase-like"/>
    <property type="match status" value="1"/>
</dbReference>
<sequence length="328" mass="37372">MASKVKFGLTLSNRGILLGLVQAEDILEMAESADASGAFEHVWVGDSIMAKPRMESITTMAAIAGRTRNVQIGVACMASFPSRDPIVLAYQWASLDVISNGRMVLAACMGGSIDQQEHRTEYRNMRIKASDRAHRMEENIVLLRKLWTEDRVSYEGQFYKMENAFIEPKPVQEPPPIWVTSNPRLSVGKPHIIERSLRRVAKMGDGWMTTANPAPEFKELRKRVLEYAGDYDRSFEDLPCCLYYNININEDREAAFQESKKYLDQYYSINYSREAVENWVALGSPEQCIEQLQTYVDAGATDILLRFPSWDQQGQFRRCVEEVLPAFS</sequence>
<evidence type="ECO:0000313" key="4">
    <source>
        <dbReference type="Proteomes" id="UP001174909"/>
    </source>
</evidence>
<dbReference type="InterPro" id="IPR011251">
    <property type="entry name" value="Luciferase-like_dom"/>
</dbReference>
<proteinExistence type="predicted"/>
<reference evidence="3" key="1">
    <citation type="submission" date="2023-03" db="EMBL/GenBank/DDBJ databases">
        <authorList>
            <person name="Steffen K."/>
            <person name="Cardenas P."/>
        </authorList>
    </citation>
    <scope>NUCLEOTIDE SEQUENCE</scope>
</reference>
<gene>
    <name evidence="3" type="ORF">GBAR_LOCUS18991</name>
</gene>
<dbReference type="AlphaFoldDB" id="A0AA35SR16"/>
<name>A0AA35SR16_GEOBA</name>
<dbReference type="Proteomes" id="UP001174909">
    <property type="component" value="Unassembled WGS sequence"/>
</dbReference>
<dbReference type="InterPro" id="IPR036661">
    <property type="entry name" value="Luciferase-like_sf"/>
</dbReference>
<protein>
    <submittedName>
        <fullName evidence="3">F420-dependent glucose-6-phosphate dehydrogenase</fullName>
    </submittedName>
</protein>
<evidence type="ECO:0000256" key="1">
    <source>
        <dbReference type="ARBA" id="ARBA00023002"/>
    </source>
</evidence>
<evidence type="ECO:0000259" key="2">
    <source>
        <dbReference type="Pfam" id="PF00296"/>
    </source>
</evidence>
<evidence type="ECO:0000313" key="3">
    <source>
        <dbReference type="EMBL" id="CAI8033677.1"/>
    </source>
</evidence>
<organism evidence="3 4">
    <name type="scientific">Geodia barretti</name>
    <name type="common">Barrett's horny sponge</name>
    <dbReference type="NCBI Taxonomy" id="519541"/>
    <lineage>
        <taxon>Eukaryota</taxon>
        <taxon>Metazoa</taxon>
        <taxon>Porifera</taxon>
        <taxon>Demospongiae</taxon>
        <taxon>Heteroscleromorpha</taxon>
        <taxon>Tetractinellida</taxon>
        <taxon>Astrophorina</taxon>
        <taxon>Geodiidae</taxon>
        <taxon>Geodia</taxon>
    </lineage>
</organism>
<dbReference type="GO" id="GO:0016705">
    <property type="term" value="F:oxidoreductase activity, acting on paired donors, with incorporation or reduction of molecular oxygen"/>
    <property type="evidence" value="ECO:0007669"/>
    <property type="project" value="InterPro"/>
</dbReference>
<dbReference type="PANTHER" id="PTHR43244:SF1">
    <property type="entry name" value="5,10-METHYLENETETRAHYDROMETHANOPTERIN REDUCTASE"/>
    <property type="match status" value="1"/>
</dbReference>